<dbReference type="InterPro" id="IPR036249">
    <property type="entry name" value="Thioredoxin-like_sf"/>
</dbReference>
<reference evidence="2" key="1">
    <citation type="submission" date="2022-12" db="EMBL/GenBank/DDBJ databases">
        <title>Marinomonas 15G1-11 sp. nov, isolated from marine algae.</title>
        <authorList>
            <person name="Butt M."/>
            <person name="Choi D.G."/>
            <person name="Kim J.M."/>
            <person name="Lee J.K."/>
            <person name="Baek J.H."/>
            <person name="Jeon C.O."/>
        </authorList>
    </citation>
    <scope>NUCLEOTIDE SEQUENCE</scope>
    <source>
        <strain evidence="2">15G1-11</strain>
    </source>
</reference>
<dbReference type="PANTHER" id="PTHR13887">
    <property type="entry name" value="GLUTATHIONE S-TRANSFERASE KAPPA"/>
    <property type="match status" value="1"/>
</dbReference>
<dbReference type="Pfam" id="PF01323">
    <property type="entry name" value="DSBA"/>
    <property type="match status" value="1"/>
</dbReference>
<gene>
    <name evidence="2" type="ORF">O1D97_17690</name>
</gene>
<evidence type="ECO:0000313" key="3">
    <source>
        <dbReference type="Proteomes" id="UP001149719"/>
    </source>
</evidence>
<organism evidence="2 3">
    <name type="scientific">Marinomonas phaeophyticola</name>
    <dbReference type="NCBI Taxonomy" id="3004091"/>
    <lineage>
        <taxon>Bacteria</taxon>
        <taxon>Pseudomonadati</taxon>
        <taxon>Pseudomonadota</taxon>
        <taxon>Gammaproteobacteria</taxon>
        <taxon>Oceanospirillales</taxon>
        <taxon>Oceanospirillaceae</taxon>
        <taxon>Marinomonas</taxon>
    </lineage>
</organism>
<dbReference type="Proteomes" id="UP001149719">
    <property type="component" value="Unassembled WGS sequence"/>
</dbReference>
<dbReference type="PANTHER" id="PTHR13887:SF41">
    <property type="entry name" value="THIOREDOXIN SUPERFAMILY PROTEIN"/>
    <property type="match status" value="1"/>
</dbReference>
<dbReference type="InterPro" id="IPR001853">
    <property type="entry name" value="DSBA-like_thioredoxin_dom"/>
</dbReference>
<protein>
    <submittedName>
        <fullName evidence="2">DsbA family oxidoreductase</fullName>
    </submittedName>
</protein>
<accession>A0ABT4JYU1</accession>
<feature type="domain" description="DSBA-like thioredoxin" evidence="1">
    <location>
        <begin position="6"/>
        <end position="201"/>
    </location>
</feature>
<evidence type="ECO:0000259" key="1">
    <source>
        <dbReference type="Pfam" id="PF01323"/>
    </source>
</evidence>
<dbReference type="SUPFAM" id="SSF52833">
    <property type="entry name" value="Thioredoxin-like"/>
    <property type="match status" value="1"/>
</dbReference>
<comment type="caution">
    <text evidence="2">The sequence shown here is derived from an EMBL/GenBank/DDBJ whole genome shotgun (WGS) entry which is preliminary data.</text>
</comment>
<proteinExistence type="predicted"/>
<dbReference type="EMBL" id="JAPUBN010000021">
    <property type="protein sequence ID" value="MCZ2723391.1"/>
    <property type="molecule type" value="Genomic_DNA"/>
</dbReference>
<sequence>MADFRIDIISDFVCPWSYLGYNRLKQAIDQLGEDYRFDIKWQPFELHPEIASNGVERESYLEKKFGSLEKLTEATHALQQIGIEEGIQFNFTDKDVLPNTFLAHRLIMIANKEDLSTQLALALYHAYFTEGKNIGDVDVLTDIAKVVGLKEDAIEEAFTEKSKLIVEKKMQRFKEVEILSAPTYVIDDKFVIHGAHTPDSFFKVLTDIAKNK</sequence>
<name>A0ABT4JYU1_9GAMM</name>
<dbReference type="Gene3D" id="3.40.30.10">
    <property type="entry name" value="Glutaredoxin"/>
    <property type="match status" value="1"/>
</dbReference>
<keyword evidence="3" id="KW-1185">Reference proteome</keyword>
<dbReference type="RefSeq" id="WP_269127499.1">
    <property type="nucleotide sequence ID" value="NZ_JAPUBN010000021.1"/>
</dbReference>
<dbReference type="CDD" id="cd03024">
    <property type="entry name" value="DsbA_FrnE"/>
    <property type="match status" value="1"/>
</dbReference>
<evidence type="ECO:0000313" key="2">
    <source>
        <dbReference type="EMBL" id="MCZ2723391.1"/>
    </source>
</evidence>